<reference evidence="2 3" key="1">
    <citation type="submission" date="2016-03" db="EMBL/GenBank/DDBJ databases">
        <title>Comparative genomics of Pseudogymnoascus destructans, the fungus causing white-nose syndrome of bats.</title>
        <authorList>
            <person name="Palmer J.M."/>
            <person name="Drees K.P."/>
            <person name="Foster J.T."/>
            <person name="Lindner D.L."/>
        </authorList>
    </citation>
    <scope>NUCLEOTIDE SEQUENCE [LARGE SCALE GENOMIC DNA]</scope>
    <source>
        <strain evidence="2 3">UAMH 10579</strain>
    </source>
</reference>
<sequence>MAFSIAEPAPTPLPNHYTPAGRGGAGNMYKPSFSPPLTRSTTASSSGSTLSKSSSSSSTSSLGKSSTRSSTSSQRVFAGRGGAGNVRPRAEEEPFSFAEEVREQTRREAREKTWVVGRGGAGNYASKGDREGEKRGLLGRIGGVLSRA</sequence>
<gene>
    <name evidence="2" type="ORF">VE01_04707</name>
</gene>
<name>A0A1B8GMX1_9PEZI</name>
<feature type="compositionally biased region" description="Low complexity" evidence="1">
    <location>
        <begin position="38"/>
        <end position="73"/>
    </location>
</feature>
<organism evidence="2 3">
    <name type="scientific">Pseudogymnoascus verrucosus</name>
    <dbReference type="NCBI Taxonomy" id="342668"/>
    <lineage>
        <taxon>Eukaryota</taxon>
        <taxon>Fungi</taxon>
        <taxon>Dikarya</taxon>
        <taxon>Ascomycota</taxon>
        <taxon>Pezizomycotina</taxon>
        <taxon>Leotiomycetes</taxon>
        <taxon>Thelebolales</taxon>
        <taxon>Thelebolaceae</taxon>
        <taxon>Pseudogymnoascus</taxon>
    </lineage>
</organism>
<keyword evidence="3" id="KW-1185">Reference proteome</keyword>
<protein>
    <submittedName>
        <fullName evidence="2">Uncharacterized protein</fullName>
    </submittedName>
</protein>
<dbReference type="InterPro" id="IPR022024">
    <property type="entry name" value="DUF3602"/>
</dbReference>
<dbReference type="InterPro" id="IPR053203">
    <property type="entry name" value="Cisplatin_resist-associated"/>
</dbReference>
<accession>A0A1B8GMX1</accession>
<dbReference type="PANTHER" id="PTHR34693:SF2">
    <property type="entry name" value="DUF3602 DOMAIN-CONTAINING PROTEIN"/>
    <property type="match status" value="1"/>
</dbReference>
<dbReference type="EMBL" id="KV460223">
    <property type="protein sequence ID" value="OBT97184.1"/>
    <property type="molecule type" value="Genomic_DNA"/>
</dbReference>
<dbReference type="GeneID" id="28838093"/>
<feature type="region of interest" description="Disordered" evidence="1">
    <location>
        <begin position="1"/>
        <end position="134"/>
    </location>
</feature>
<dbReference type="Proteomes" id="UP000091956">
    <property type="component" value="Unassembled WGS sequence"/>
</dbReference>
<evidence type="ECO:0000313" key="3">
    <source>
        <dbReference type="Proteomes" id="UP000091956"/>
    </source>
</evidence>
<evidence type="ECO:0000313" key="2">
    <source>
        <dbReference type="EMBL" id="OBT97184.1"/>
    </source>
</evidence>
<dbReference type="OrthoDB" id="5424462at2759"/>
<feature type="compositionally biased region" description="Basic and acidic residues" evidence="1">
    <location>
        <begin position="99"/>
        <end position="113"/>
    </location>
</feature>
<dbReference type="Pfam" id="PF12223">
    <property type="entry name" value="DUF3602"/>
    <property type="match status" value="1"/>
</dbReference>
<dbReference type="PANTHER" id="PTHR34693">
    <property type="entry name" value="PROTEIN PAR32"/>
    <property type="match status" value="1"/>
</dbReference>
<proteinExistence type="predicted"/>
<dbReference type="RefSeq" id="XP_018130917.1">
    <property type="nucleotide sequence ID" value="XM_018274176.2"/>
</dbReference>
<dbReference type="AlphaFoldDB" id="A0A1B8GMX1"/>
<evidence type="ECO:0000256" key="1">
    <source>
        <dbReference type="SAM" id="MobiDB-lite"/>
    </source>
</evidence>
<reference evidence="3" key="2">
    <citation type="journal article" date="2018" name="Nat. Commun.">
        <title>Extreme sensitivity to ultraviolet light in the fungal pathogen causing white-nose syndrome of bats.</title>
        <authorList>
            <person name="Palmer J.M."/>
            <person name="Drees K.P."/>
            <person name="Foster J.T."/>
            <person name="Lindner D.L."/>
        </authorList>
    </citation>
    <scope>NUCLEOTIDE SEQUENCE [LARGE SCALE GENOMIC DNA]</scope>
    <source>
        <strain evidence="3">UAMH 10579</strain>
    </source>
</reference>